<protein>
    <submittedName>
        <fullName evidence="2">Uncharacterized protein</fullName>
    </submittedName>
</protein>
<feature type="compositionally biased region" description="Polar residues" evidence="1">
    <location>
        <begin position="47"/>
        <end position="62"/>
    </location>
</feature>
<evidence type="ECO:0000256" key="1">
    <source>
        <dbReference type="SAM" id="MobiDB-lite"/>
    </source>
</evidence>
<feature type="region of interest" description="Disordered" evidence="1">
    <location>
        <begin position="1"/>
        <end position="84"/>
    </location>
</feature>
<accession>A0AAV1ID18</accession>
<sequence length="128" mass="14562">MFQVHMTWLEPQPSSEAQIKLEQTEDGSDSSSSSGSIEVPIARSRLLQLSRSNDLDGTTSSRSWREDERRLASTERRRRRLSGRKTRFCPHADKICLCTEEDLVSRPLGATEHIQDQSVYAPGRTKED</sequence>
<proteinExistence type="predicted"/>
<comment type="caution">
    <text evidence="2">The sequence shown here is derived from an EMBL/GenBank/DDBJ whole genome shotgun (WGS) entry which is preliminary data.</text>
</comment>
<keyword evidence="3" id="KW-1185">Reference proteome</keyword>
<dbReference type="EMBL" id="CAUYUE010000009">
    <property type="protein sequence ID" value="CAK0783874.1"/>
    <property type="molecule type" value="Genomic_DNA"/>
</dbReference>
<reference evidence="2 3" key="1">
    <citation type="submission" date="2023-10" db="EMBL/GenBank/DDBJ databases">
        <authorList>
            <person name="Maclean D."/>
            <person name="Macfadyen A."/>
        </authorList>
    </citation>
    <scope>NUCLEOTIDE SEQUENCE [LARGE SCALE GENOMIC DNA]</scope>
</reference>
<dbReference type="AlphaFoldDB" id="A0AAV1ID18"/>
<gene>
    <name evidence="2" type="ORF">CVIRNUC_007074</name>
</gene>
<evidence type="ECO:0000313" key="2">
    <source>
        <dbReference type="EMBL" id="CAK0783874.1"/>
    </source>
</evidence>
<organism evidence="2 3">
    <name type="scientific">Coccomyxa viridis</name>
    <dbReference type="NCBI Taxonomy" id="1274662"/>
    <lineage>
        <taxon>Eukaryota</taxon>
        <taxon>Viridiplantae</taxon>
        <taxon>Chlorophyta</taxon>
        <taxon>core chlorophytes</taxon>
        <taxon>Trebouxiophyceae</taxon>
        <taxon>Trebouxiophyceae incertae sedis</taxon>
        <taxon>Coccomyxaceae</taxon>
        <taxon>Coccomyxa</taxon>
    </lineage>
</organism>
<dbReference type="Proteomes" id="UP001314263">
    <property type="component" value="Unassembled WGS sequence"/>
</dbReference>
<evidence type="ECO:0000313" key="3">
    <source>
        <dbReference type="Proteomes" id="UP001314263"/>
    </source>
</evidence>
<feature type="region of interest" description="Disordered" evidence="1">
    <location>
        <begin position="109"/>
        <end position="128"/>
    </location>
</feature>
<name>A0AAV1ID18_9CHLO</name>
<feature type="compositionally biased region" description="Basic and acidic residues" evidence="1">
    <location>
        <begin position="63"/>
        <end position="75"/>
    </location>
</feature>